<sequence length="271" mass="30917">MNASQLVNLLKERLGADRFEWEFDRQNNRLRMTNKALGKGMELSLPPLLAKYEQKKEKAIDEAVYTIDETFSAMEREASEGFDAAGRIYPVIRSTSFPVESRDGRRFVTSDHTAETRIFYALDLGKTYRLIDEAMLGDLGMGEQQVRESARFRVRQLPTGVKKDEVAGNVFYFVNNNDGYDASRILNDKFLQDMQEKIEGDMTVSVPHQDVLIIGDIRNETGYDVLAQMTMHYFTVGTVPVTSLSFIYDNGELEPIFILAKNRPVGKEEKE</sequence>
<evidence type="ECO:0000313" key="1">
    <source>
        <dbReference type="EMBL" id="MET3575357.1"/>
    </source>
</evidence>
<reference evidence="1 2" key="1">
    <citation type="submission" date="2024-06" db="EMBL/GenBank/DDBJ databases">
        <title>Genomic Encyclopedia of Type Strains, Phase IV (KMG-IV): sequencing the most valuable type-strain genomes for metagenomic binning, comparative biology and taxonomic classification.</title>
        <authorList>
            <person name="Goeker M."/>
        </authorList>
    </citation>
    <scope>NUCLEOTIDE SEQUENCE [LARGE SCALE GENOMIC DNA]</scope>
    <source>
        <strain evidence="1 2">DSM 26128</strain>
    </source>
</reference>
<protein>
    <submittedName>
        <fullName evidence="1">Uncharacterized protein YtpQ (UPF0354 family)</fullName>
    </submittedName>
</protein>
<evidence type="ECO:0000313" key="2">
    <source>
        <dbReference type="Proteomes" id="UP001549099"/>
    </source>
</evidence>
<dbReference type="InterPro" id="IPR010838">
    <property type="entry name" value="DUF1444"/>
</dbReference>
<organism evidence="1 2">
    <name type="scientific">Bhargavaea ullalensis</name>
    <dbReference type="NCBI Taxonomy" id="1265685"/>
    <lineage>
        <taxon>Bacteria</taxon>
        <taxon>Bacillati</taxon>
        <taxon>Bacillota</taxon>
        <taxon>Bacilli</taxon>
        <taxon>Bacillales</taxon>
        <taxon>Caryophanaceae</taxon>
        <taxon>Bhargavaea</taxon>
    </lineage>
</organism>
<dbReference type="PIRSF" id="PIRSF012562">
    <property type="entry name" value="UCP012562"/>
    <property type="match status" value="1"/>
</dbReference>
<dbReference type="RefSeq" id="WP_354196440.1">
    <property type="nucleotide sequence ID" value="NZ_JBEPLW010000006.1"/>
</dbReference>
<keyword evidence="2" id="KW-1185">Reference proteome</keyword>
<comment type="caution">
    <text evidence="1">The sequence shown here is derived from an EMBL/GenBank/DDBJ whole genome shotgun (WGS) entry which is preliminary data.</text>
</comment>
<proteinExistence type="predicted"/>
<dbReference type="NCBIfam" id="NF010189">
    <property type="entry name" value="PRK13668.1"/>
    <property type="match status" value="1"/>
</dbReference>
<dbReference type="Pfam" id="PF07285">
    <property type="entry name" value="DUF1444"/>
    <property type="match status" value="1"/>
</dbReference>
<dbReference type="EMBL" id="JBEPLW010000006">
    <property type="protein sequence ID" value="MET3575357.1"/>
    <property type="molecule type" value="Genomic_DNA"/>
</dbReference>
<gene>
    <name evidence="1" type="ORF">ABID49_001242</name>
</gene>
<name>A0ABV2GAU3_9BACL</name>
<accession>A0ABV2GAU3</accession>
<dbReference type="Proteomes" id="UP001549099">
    <property type="component" value="Unassembled WGS sequence"/>
</dbReference>